<sequence length="661" mass="73743">MPPGPAFGWLCVLHSVTDIAVRAAQIRASQVLPARVSPEFSLRKSKLEKHQLTSQLAGGAQADHDPPKPRTNHAFSTNPLINNTYLSHPEEHQEPEELTPLRPRFEEDIPSEQFLPTTYIPLSTEPTLEPQAHDDPSLAVSYIPLEAENSLNFASSSQVTFDPGSPSIPTEIESLRCEIESFVPLDSEHPEQALPAPTDSPPIPSRNLQSSKVPSSRLGRLFHYGGLAASLSYGAASELLRRSTTSHADNIQPVMMTEANITRLVSKLSQMRGAALKLGQFMSIQDTHLLPPEVDKIFRRVQDSAHYMPDWQMQQVLCTSLGESWADNFTSFDRIPFAAASIGQVHHAILVPSQSPSGDNGQRVAAKIQFPNIANSITSDLGYVKMVLTAGSLLPRGLFLDRTIQVMKDELADECDYSREASFLERYRRPDCLGADTRFKVPWVWPGSTDRVLVMEHVEGISIGDVIIGALPQEERNEIASRIIELCLRELFQFRLMQTDPNFTNFLWDSRAQQLSLVDFGATREYTKEFMDGWLRLLQAAASEDRIACAEWSQKLGYLTGEENEVMLNAHIDSMVLLATPFKPTTTQPFAFGSGTPWADITAQIRDIIPVMLKHRLTPPPRETYSLNRKLSGAFLLASRLRAVVDTKKLWDQVTDSYKFG</sequence>
<dbReference type="Pfam" id="PF03109">
    <property type="entry name" value="ABC1"/>
    <property type="match status" value="1"/>
</dbReference>
<dbReference type="CDD" id="cd13970">
    <property type="entry name" value="ABC1_ADCK3"/>
    <property type="match status" value="1"/>
</dbReference>
<keyword evidence="8" id="KW-1185">Reference proteome</keyword>
<dbReference type="GO" id="GO:0016740">
    <property type="term" value="F:transferase activity"/>
    <property type="evidence" value="ECO:0007669"/>
    <property type="project" value="UniProtKB-KW"/>
</dbReference>
<evidence type="ECO:0000259" key="6">
    <source>
        <dbReference type="Pfam" id="PF03109"/>
    </source>
</evidence>
<feature type="domain" description="ABC1 atypical kinase-like" evidence="6">
    <location>
        <begin position="300"/>
        <end position="551"/>
    </location>
</feature>
<organism evidence="7 8">
    <name type="scientific">Suillus placidus</name>
    <dbReference type="NCBI Taxonomy" id="48579"/>
    <lineage>
        <taxon>Eukaryota</taxon>
        <taxon>Fungi</taxon>
        <taxon>Dikarya</taxon>
        <taxon>Basidiomycota</taxon>
        <taxon>Agaricomycotina</taxon>
        <taxon>Agaricomycetes</taxon>
        <taxon>Agaricomycetidae</taxon>
        <taxon>Boletales</taxon>
        <taxon>Suillineae</taxon>
        <taxon>Suillaceae</taxon>
        <taxon>Suillus</taxon>
    </lineage>
</organism>
<dbReference type="Proteomes" id="UP000714275">
    <property type="component" value="Unassembled WGS sequence"/>
</dbReference>
<name>A0A9P6ZSH4_9AGAM</name>
<evidence type="ECO:0000256" key="4">
    <source>
        <dbReference type="ARBA" id="ARBA00022840"/>
    </source>
</evidence>
<dbReference type="InterPro" id="IPR011009">
    <property type="entry name" value="Kinase-like_dom_sf"/>
</dbReference>
<feature type="region of interest" description="Disordered" evidence="5">
    <location>
        <begin position="189"/>
        <end position="212"/>
    </location>
</feature>
<dbReference type="PANTHER" id="PTHR43851">
    <property type="match status" value="1"/>
</dbReference>
<evidence type="ECO:0000313" key="7">
    <source>
        <dbReference type="EMBL" id="KAG1775693.1"/>
    </source>
</evidence>
<keyword evidence="2" id="KW-0808">Transferase</keyword>
<protein>
    <submittedName>
        <fullName evidence="7">ABC1-domain-containing protein</fullName>
    </submittedName>
</protein>
<reference evidence="7" key="1">
    <citation type="journal article" date="2020" name="New Phytol.">
        <title>Comparative genomics reveals dynamic genome evolution in host specialist ectomycorrhizal fungi.</title>
        <authorList>
            <person name="Lofgren L.A."/>
            <person name="Nguyen N.H."/>
            <person name="Vilgalys R."/>
            <person name="Ruytinx J."/>
            <person name="Liao H.L."/>
            <person name="Branco S."/>
            <person name="Kuo A."/>
            <person name="LaButti K."/>
            <person name="Lipzen A."/>
            <person name="Andreopoulos W."/>
            <person name="Pangilinan J."/>
            <person name="Riley R."/>
            <person name="Hundley H."/>
            <person name="Na H."/>
            <person name="Barry K."/>
            <person name="Grigoriev I.V."/>
            <person name="Stajich J.E."/>
            <person name="Kennedy P.G."/>
        </authorList>
    </citation>
    <scope>NUCLEOTIDE SEQUENCE</scope>
    <source>
        <strain evidence="7">DOB743</strain>
    </source>
</reference>
<keyword evidence="3" id="KW-0547">Nucleotide-binding</keyword>
<proteinExistence type="inferred from homology"/>
<dbReference type="PANTHER" id="PTHR43851:SF3">
    <property type="entry name" value="COENZYME Q8"/>
    <property type="match status" value="1"/>
</dbReference>
<feature type="region of interest" description="Disordered" evidence="5">
    <location>
        <begin position="47"/>
        <end position="73"/>
    </location>
</feature>
<dbReference type="GO" id="GO:0006744">
    <property type="term" value="P:ubiquinone biosynthetic process"/>
    <property type="evidence" value="ECO:0007669"/>
    <property type="project" value="TreeGrafter"/>
</dbReference>
<dbReference type="AlphaFoldDB" id="A0A9P6ZSH4"/>
<dbReference type="InterPro" id="IPR051409">
    <property type="entry name" value="Atypical_kinase_ADCK"/>
</dbReference>
<evidence type="ECO:0000313" key="8">
    <source>
        <dbReference type="Proteomes" id="UP000714275"/>
    </source>
</evidence>
<dbReference type="EMBL" id="JABBWD010000032">
    <property type="protein sequence ID" value="KAG1775693.1"/>
    <property type="molecule type" value="Genomic_DNA"/>
</dbReference>
<keyword evidence="4" id="KW-0067">ATP-binding</keyword>
<evidence type="ECO:0000256" key="3">
    <source>
        <dbReference type="ARBA" id="ARBA00022741"/>
    </source>
</evidence>
<dbReference type="InterPro" id="IPR034646">
    <property type="entry name" value="ADCK3_dom"/>
</dbReference>
<dbReference type="OrthoDB" id="201153at2759"/>
<evidence type="ECO:0000256" key="1">
    <source>
        <dbReference type="ARBA" id="ARBA00009670"/>
    </source>
</evidence>
<dbReference type="InterPro" id="IPR004147">
    <property type="entry name" value="ABC1_dom"/>
</dbReference>
<dbReference type="SUPFAM" id="SSF56112">
    <property type="entry name" value="Protein kinase-like (PK-like)"/>
    <property type="match status" value="1"/>
</dbReference>
<comment type="similarity">
    <text evidence="1">Belongs to the protein kinase superfamily. ADCK protein kinase family.</text>
</comment>
<gene>
    <name evidence="7" type="ORF">EV702DRAFT_1116133</name>
</gene>
<comment type="caution">
    <text evidence="7">The sequence shown here is derived from an EMBL/GenBank/DDBJ whole genome shotgun (WGS) entry which is preliminary data.</text>
</comment>
<dbReference type="GO" id="GO:0005524">
    <property type="term" value="F:ATP binding"/>
    <property type="evidence" value="ECO:0007669"/>
    <property type="project" value="UniProtKB-KW"/>
</dbReference>
<accession>A0A9P6ZSH4</accession>
<evidence type="ECO:0000256" key="5">
    <source>
        <dbReference type="SAM" id="MobiDB-lite"/>
    </source>
</evidence>
<evidence type="ECO:0000256" key="2">
    <source>
        <dbReference type="ARBA" id="ARBA00022679"/>
    </source>
</evidence>